<dbReference type="STRING" id="112248.SAMN05444392_11231"/>
<dbReference type="RefSeq" id="WP_073156611.1">
    <property type="nucleotide sequence ID" value="NZ_FQVL01000012.1"/>
</dbReference>
<keyword evidence="3" id="KW-0804">Transcription</keyword>
<sequence>MSTIRDVAALANVSIATVSRVINEKGYVDVNTKKKVMAAIRELQYVPNSVAQVLAGKKLKGIAVIMPDIQNPFFAELARAIEDMARQRGFTLFLCNSDDQSEKEKVYLDVLKSKSIDGIIFASNALAEEEIYELQRQGIPAVLMDRAFINEQRESSVSVIRTQNRQGVHQAIQHLRSVGCETIAHIYGPQHLITAKERYKSYIQEVESFSWFDQSLLEPGYFQIEGGRQAVRKLLLRHPEIDGIFAGNDMMAIGALKELRCMGISVPEQVAICGYDGIQLSQITEPELTTVVQPIYEMGRLAAQILIEKIGGISDHEIVYELEVKLVERGSTKRGRL</sequence>
<dbReference type="SMART" id="SM00354">
    <property type="entry name" value="HTH_LACI"/>
    <property type="match status" value="1"/>
</dbReference>
<dbReference type="Pfam" id="PF00532">
    <property type="entry name" value="Peripla_BP_1"/>
    <property type="match status" value="1"/>
</dbReference>
<dbReference type="GO" id="GO:0000976">
    <property type="term" value="F:transcription cis-regulatory region binding"/>
    <property type="evidence" value="ECO:0007669"/>
    <property type="project" value="TreeGrafter"/>
</dbReference>
<dbReference type="InterPro" id="IPR000843">
    <property type="entry name" value="HTH_LacI"/>
</dbReference>
<name>A0A1M5A648_9BACL</name>
<evidence type="ECO:0000313" key="6">
    <source>
        <dbReference type="Proteomes" id="UP000184476"/>
    </source>
</evidence>
<dbReference type="SUPFAM" id="SSF47413">
    <property type="entry name" value="lambda repressor-like DNA-binding domains"/>
    <property type="match status" value="1"/>
</dbReference>
<reference evidence="5 6" key="1">
    <citation type="submission" date="2016-11" db="EMBL/GenBank/DDBJ databases">
        <authorList>
            <person name="Jaros S."/>
            <person name="Januszkiewicz K."/>
            <person name="Wedrychowicz H."/>
        </authorList>
    </citation>
    <scope>NUCLEOTIDE SEQUENCE [LARGE SCALE GENOMIC DNA]</scope>
    <source>
        <strain evidence="5 6">DSM 44666</strain>
    </source>
</reference>
<dbReference type="InterPro" id="IPR010982">
    <property type="entry name" value="Lambda_DNA-bd_dom_sf"/>
</dbReference>
<dbReference type="Proteomes" id="UP000184476">
    <property type="component" value="Unassembled WGS sequence"/>
</dbReference>
<dbReference type="AlphaFoldDB" id="A0A1M5A648"/>
<dbReference type="GO" id="GO:0003700">
    <property type="term" value="F:DNA-binding transcription factor activity"/>
    <property type="evidence" value="ECO:0007669"/>
    <property type="project" value="TreeGrafter"/>
</dbReference>
<keyword evidence="1" id="KW-0805">Transcription regulation</keyword>
<evidence type="ECO:0000256" key="3">
    <source>
        <dbReference type="ARBA" id="ARBA00023163"/>
    </source>
</evidence>
<dbReference type="Gene3D" id="1.10.260.40">
    <property type="entry name" value="lambda repressor-like DNA-binding domains"/>
    <property type="match status" value="1"/>
</dbReference>
<evidence type="ECO:0000256" key="1">
    <source>
        <dbReference type="ARBA" id="ARBA00023015"/>
    </source>
</evidence>
<keyword evidence="6" id="KW-1185">Reference proteome</keyword>
<dbReference type="InterPro" id="IPR001761">
    <property type="entry name" value="Peripla_BP/Lac1_sug-bd_dom"/>
</dbReference>
<dbReference type="EMBL" id="FQVL01000012">
    <property type="protein sequence ID" value="SHF25624.1"/>
    <property type="molecule type" value="Genomic_DNA"/>
</dbReference>
<dbReference type="SUPFAM" id="SSF53822">
    <property type="entry name" value="Periplasmic binding protein-like I"/>
    <property type="match status" value="1"/>
</dbReference>
<protein>
    <submittedName>
        <fullName evidence="5">Transcriptional regulator, LacI family</fullName>
    </submittedName>
</protein>
<gene>
    <name evidence="5" type="ORF">SAMN05444392_11231</name>
</gene>
<dbReference type="Gene3D" id="3.40.50.2300">
    <property type="match status" value="2"/>
</dbReference>
<dbReference type="InterPro" id="IPR028082">
    <property type="entry name" value="Peripla_BP_I"/>
</dbReference>
<organism evidence="5 6">
    <name type="scientific">Seinonella peptonophila</name>
    <dbReference type="NCBI Taxonomy" id="112248"/>
    <lineage>
        <taxon>Bacteria</taxon>
        <taxon>Bacillati</taxon>
        <taxon>Bacillota</taxon>
        <taxon>Bacilli</taxon>
        <taxon>Bacillales</taxon>
        <taxon>Thermoactinomycetaceae</taxon>
        <taxon>Seinonella</taxon>
    </lineage>
</organism>
<dbReference type="PRINTS" id="PR00036">
    <property type="entry name" value="HTHLACI"/>
</dbReference>
<dbReference type="CDD" id="cd01392">
    <property type="entry name" value="HTH_LacI"/>
    <property type="match status" value="1"/>
</dbReference>
<dbReference type="PANTHER" id="PTHR30146">
    <property type="entry name" value="LACI-RELATED TRANSCRIPTIONAL REPRESSOR"/>
    <property type="match status" value="1"/>
</dbReference>
<dbReference type="PROSITE" id="PS00356">
    <property type="entry name" value="HTH_LACI_1"/>
    <property type="match status" value="1"/>
</dbReference>
<keyword evidence="2" id="KW-0238">DNA-binding</keyword>
<accession>A0A1M5A648</accession>
<proteinExistence type="predicted"/>
<dbReference type="CDD" id="cd06267">
    <property type="entry name" value="PBP1_LacI_sugar_binding-like"/>
    <property type="match status" value="1"/>
</dbReference>
<feature type="domain" description="HTH lacI-type" evidence="4">
    <location>
        <begin position="2"/>
        <end position="56"/>
    </location>
</feature>
<dbReference type="PANTHER" id="PTHR30146:SF109">
    <property type="entry name" value="HTH-TYPE TRANSCRIPTIONAL REGULATOR GALS"/>
    <property type="match status" value="1"/>
</dbReference>
<evidence type="ECO:0000313" key="5">
    <source>
        <dbReference type="EMBL" id="SHF25624.1"/>
    </source>
</evidence>
<dbReference type="PROSITE" id="PS50932">
    <property type="entry name" value="HTH_LACI_2"/>
    <property type="match status" value="1"/>
</dbReference>
<dbReference type="OrthoDB" id="9796186at2"/>
<evidence type="ECO:0000256" key="2">
    <source>
        <dbReference type="ARBA" id="ARBA00023125"/>
    </source>
</evidence>
<dbReference type="Pfam" id="PF00356">
    <property type="entry name" value="LacI"/>
    <property type="match status" value="1"/>
</dbReference>
<evidence type="ECO:0000259" key="4">
    <source>
        <dbReference type="PROSITE" id="PS50932"/>
    </source>
</evidence>